<dbReference type="GO" id="GO:0009506">
    <property type="term" value="C:plasmodesma"/>
    <property type="evidence" value="ECO:0007669"/>
    <property type="project" value="TreeGrafter"/>
</dbReference>
<dbReference type="Pfam" id="PF05498">
    <property type="entry name" value="RALF"/>
    <property type="match status" value="1"/>
</dbReference>
<dbReference type="GO" id="GO:0005576">
    <property type="term" value="C:extracellular region"/>
    <property type="evidence" value="ECO:0007669"/>
    <property type="project" value="UniProtKB-SubCell"/>
</dbReference>
<keyword evidence="5" id="KW-0732">Signal</keyword>
<evidence type="ECO:0000256" key="6">
    <source>
        <dbReference type="ARBA" id="ARBA00023157"/>
    </source>
</evidence>
<dbReference type="PANTHER" id="PTHR33136">
    <property type="entry name" value="RAPID ALKALINIZATION FACTOR-LIKE"/>
    <property type="match status" value="1"/>
</dbReference>
<evidence type="ECO:0000313" key="8">
    <source>
        <dbReference type="EnsemblPlants" id="MELO3C016020.2.1"/>
    </source>
</evidence>
<evidence type="ECO:0000256" key="7">
    <source>
        <dbReference type="SAM" id="Phobius"/>
    </source>
</evidence>
<dbReference type="AlphaFoldDB" id="A0A9I9DB38"/>
<keyword evidence="7" id="KW-0812">Transmembrane</keyword>
<protein>
    <recommendedName>
        <fullName evidence="9">Rapid alkalinization factor-like</fullName>
    </recommendedName>
</protein>
<accession>A0A9I9DB38</accession>
<dbReference type="PANTHER" id="PTHR33136:SF13">
    <property type="entry name" value="OS10G0328900 PROTEIN"/>
    <property type="match status" value="1"/>
</dbReference>
<dbReference type="GO" id="GO:0040008">
    <property type="term" value="P:regulation of growth"/>
    <property type="evidence" value="ECO:0007669"/>
    <property type="project" value="UniProtKB-ARBA"/>
</dbReference>
<dbReference type="EnsemblPlants" id="MELO3C016020.2.1">
    <property type="protein sequence ID" value="MELO3C016020.2.1"/>
    <property type="gene ID" value="MELO3C016020.2"/>
</dbReference>
<sequence length="131" mass="14383">MIKEVDCIDIPGRAREKATMAAKVSFLLPIFLLVAILTVSSTATTPSWVLGGAHARCHGSMAECMKEDIEFEMDSEINRRILADLNYISYDALRANSVPCSRKGASYYNCQPGAEANPYDRGCNAISRCRS</sequence>
<dbReference type="GO" id="GO:0019722">
    <property type="term" value="P:calcium-mediated signaling"/>
    <property type="evidence" value="ECO:0007669"/>
    <property type="project" value="TreeGrafter"/>
</dbReference>
<keyword evidence="3" id="KW-0964">Secreted</keyword>
<name>A0A9I9DB38_CUCME</name>
<keyword evidence="7" id="KW-1133">Transmembrane helix</keyword>
<feature type="transmembrane region" description="Helical" evidence="7">
    <location>
        <begin position="20"/>
        <end position="39"/>
    </location>
</feature>
<dbReference type="InterPro" id="IPR008801">
    <property type="entry name" value="RALF"/>
</dbReference>
<dbReference type="GO" id="GO:0005179">
    <property type="term" value="F:hormone activity"/>
    <property type="evidence" value="ECO:0007669"/>
    <property type="project" value="UniProtKB-KW"/>
</dbReference>
<evidence type="ECO:0000256" key="5">
    <source>
        <dbReference type="ARBA" id="ARBA00022729"/>
    </source>
</evidence>
<evidence type="ECO:0000256" key="2">
    <source>
        <dbReference type="ARBA" id="ARBA00009178"/>
    </source>
</evidence>
<evidence type="ECO:0008006" key="9">
    <source>
        <dbReference type="Google" id="ProtNLM"/>
    </source>
</evidence>
<evidence type="ECO:0000256" key="1">
    <source>
        <dbReference type="ARBA" id="ARBA00004613"/>
    </source>
</evidence>
<keyword evidence="6" id="KW-1015">Disulfide bond</keyword>
<proteinExistence type="inferred from homology"/>
<dbReference type="Gramene" id="MELO3C016020.2.1">
    <property type="protein sequence ID" value="MELO3C016020.2.1"/>
    <property type="gene ID" value="MELO3C016020.2"/>
</dbReference>
<evidence type="ECO:0000256" key="3">
    <source>
        <dbReference type="ARBA" id="ARBA00022525"/>
    </source>
</evidence>
<organism evidence="8">
    <name type="scientific">Cucumis melo</name>
    <name type="common">Muskmelon</name>
    <dbReference type="NCBI Taxonomy" id="3656"/>
    <lineage>
        <taxon>Eukaryota</taxon>
        <taxon>Viridiplantae</taxon>
        <taxon>Streptophyta</taxon>
        <taxon>Embryophyta</taxon>
        <taxon>Tracheophyta</taxon>
        <taxon>Spermatophyta</taxon>
        <taxon>Magnoliopsida</taxon>
        <taxon>eudicotyledons</taxon>
        <taxon>Gunneridae</taxon>
        <taxon>Pentapetalae</taxon>
        <taxon>rosids</taxon>
        <taxon>fabids</taxon>
        <taxon>Cucurbitales</taxon>
        <taxon>Cucurbitaceae</taxon>
        <taxon>Benincaseae</taxon>
        <taxon>Cucumis</taxon>
    </lineage>
</organism>
<keyword evidence="7" id="KW-0472">Membrane</keyword>
<comment type="subcellular location">
    <subcellularLocation>
        <location evidence="1">Secreted</location>
    </subcellularLocation>
</comment>
<comment type="similarity">
    <text evidence="2">Belongs to the plant rapid alkalinization factor (RALF) family.</text>
</comment>
<keyword evidence="4" id="KW-0372">Hormone</keyword>
<reference evidence="8" key="1">
    <citation type="submission" date="2023-03" db="UniProtKB">
        <authorList>
            <consortium name="EnsemblPlants"/>
        </authorList>
    </citation>
    <scope>IDENTIFICATION</scope>
</reference>
<evidence type="ECO:0000256" key="4">
    <source>
        <dbReference type="ARBA" id="ARBA00022702"/>
    </source>
</evidence>